<dbReference type="EMBL" id="DTEN01000088">
    <property type="protein sequence ID" value="HGI74483.1"/>
    <property type="molecule type" value="Genomic_DNA"/>
</dbReference>
<organism evidence="3">
    <name type="scientific">Candidatus Caldatribacterium californiense</name>
    <dbReference type="NCBI Taxonomy" id="1454726"/>
    <lineage>
        <taxon>Bacteria</taxon>
        <taxon>Pseudomonadati</taxon>
        <taxon>Atribacterota</taxon>
        <taxon>Atribacteria</taxon>
        <taxon>Atribacterales</taxon>
        <taxon>Candidatus Caldatribacteriaceae</taxon>
        <taxon>Candidatus Caldatribacterium</taxon>
    </lineage>
</organism>
<name>A0A7V3YKS4_9BACT</name>
<evidence type="ECO:0000313" key="3">
    <source>
        <dbReference type="EMBL" id="HGI74483.1"/>
    </source>
</evidence>
<feature type="transmembrane region" description="Helical" evidence="1">
    <location>
        <begin position="138"/>
        <end position="164"/>
    </location>
</feature>
<evidence type="ECO:0000259" key="2">
    <source>
        <dbReference type="Pfam" id="PF07786"/>
    </source>
</evidence>
<dbReference type="Pfam" id="PF07786">
    <property type="entry name" value="HGSNAT_cat"/>
    <property type="match status" value="1"/>
</dbReference>
<feature type="transmembrane region" description="Helical" evidence="1">
    <location>
        <begin position="225"/>
        <end position="245"/>
    </location>
</feature>
<proteinExistence type="predicted"/>
<reference evidence="3" key="1">
    <citation type="journal article" date="2020" name="mSystems">
        <title>Genome- and Community-Level Interaction Insights into Carbon Utilization and Element Cycling Functions of Hydrothermarchaeota in Hydrothermal Sediment.</title>
        <authorList>
            <person name="Zhou Z."/>
            <person name="Liu Y."/>
            <person name="Xu W."/>
            <person name="Pan J."/>
            <person name="Luo Z.H."/>
            <person name="Li M."/>
        </authorList>
    </citation>
    <scope>NUCLEOTIDE SEQUENCE [LARGE SCALE GENOMIC DNA]</scope>
    <source>
        <strain evidence="3">SpSt-716</strain>
    </source>
</reference>
<dbReference type="InterPro" id="IPR012429">
    <property type="entry name" value="HGSNAT_cat"/>
</dbReference>
<keyword evidence="1" id="KW-0812">Transmembrane</keyword>
<keyword evidence="1" id="KW-1133">Transmembrane helix</keyword>
<feature type="transmembrane region" description="Helical" evidence="1">
    <location>
        <begin position="12"/>
        <end position="35"/>
    </location>
</feature>
<feature type="transmembrane region" description="Helical" evidence="1">
    <location>
        <begin position="176"/>
        <end position="197"/>
    </location>
</feature>
<keyword evidence="1" id="KW-0472">Membrane</keyword>
<gene>
    <name evidence="3" type="ORF">ENU96_02215</name>
</gene>
<dbReference type="AlphaFoldDB" id="A0A7V3YKS4"/>
<feature type="transmembrane region" description="Helical" evidence="1">
    <location>
        <begin position="89"/>
        <end position="107"/>
    </location>
</feature>
<feature type="transmembrane region" description="Helical" evidence="1">
    <location>
        <begin position="113"/>
        <end position="131"/>
    </location>
</feature>
<protein>
    <submittedName>
        <fullName evidence="3">DUF1624 domain-containing protein</fullName>
    </submittedName>
</protein>
<accession>A0A7V3YKS4</accession>
<comment type="caution">
    <text evidence="3">The sequence shown here is derived from an EMBL/GenBank/DDBJ whole genome shotgun (WGS) entry which is preliminary data.</text>
</comment>
<sequence>MRKSGQNRFPEVDALRGCAIVMMLLYHTLFDLVFFGNLKMNLFSPFWRGYVLFGASLFIGLAGLSLTLSFSRERKHRNVVPFSKYLKRGLLLLFYGMVITLVTYLALPESYVRFGVLHCIGTSVILAYPFIPRPWLSFLGGLGSIAAGYFLSLRVFPFSFLLFLGFRPLRFSTLDYFPLFPWFGVVLLGIFAGNFLYPRGERKFPLPDISAFPFRGLAFLGRHSLTIYLFHQPVILGLLSLLGLIRFPL</sequence>
<evidence type="ECO:0000256" key="1">
    <source>
        <dbReference type="SAM" id="Phobius"/>
    </source>
</evidence>
<feature type="domain" description="Heparan-alpha-glucosaminide N-acetyltransferase catalytic" evidence="2">
    <location>
        <begin position="8"/>
        <end position="233"/>
    </location>
</feature>
<feature type="transmembrane region" description="Helical" evidence="1">
    <location>
        <begin position="47"/>
        <end position="68"/>
    </location>
</feature>